<dbReference type="SMART" id="SM00091">
    <property type="entry name" value="PAS"/>
    <property type="match status" value="2"/>
</dbReference>
<evidence type="ECO:0000313" key="17">
    <source>
        <dbReference type="Proteomes" id="UP000184550"/>
    </source>
</evidence>
<dbReference type="InterPro" id="IPR001610">
    <property type="entry name" value="PAC"/>
</dbReference>
<feature type="domain" description="Histidine kinase" evidence="12">
    <location>
        <begin position="840"/>
        <end position="1073"/>
    </location>
</feature>
<dbReference type="CDD" id="cd16922">
    <property type="entry name" value="HATPase_EvgS-ArcB-TorS-like"/>
    <property type="match status" value="1"/>
</dbReference>
<feature type="domain" description="PAS" evidence="14">
    <location>
        <begin position="501"/>
        <end position="548"/>
    </location>
</feature>
<dbReference type="RefSeq" id="WP_083619704.1">
    <property type="nucleotide sequence ID" value="NZ_LR734861.1"/>
</dbReference>
<dbReference type="InterPro" id="IPR036890">
    <property type="entry name" value="HATPase_C_sf"/>
</dbReference>
<dbReference type="InterPro" id="IPR000014">
    <property type="entry name" value="PAS"/>
</dbReference>
<evidence type="ECO:0000256" key="8">
    <source>
        <dbReference type="ARBA" id="ARBA00074306"/>
    </source>
</evidence>
<evidence type="ECO:0000259" key="15">
    <source>
        <dbReference type="PROSITE" id="PS50113"/>
    </source>
</evidence>
<evidence type="ECO:0000256" key="7">
    <source>
        <dbReference type="ARBA" id="ARBA00023012"/>
    </source>
</evidence>
<evidence type="ECO:0000256" key="9">
    <source>
        <dbReference type="PROSITE-ProRule" id="PRU00169"/>
    </source>
</evidence>
<comment type="caution">
    <text evidence="16">The sequence shown here is derived from an EMBL/GenBank/DDBJ whole genome shotgun (WGS) entry which is preliminary data.</text>
</comment>
<comment type="similarity">
    <text evidence="2">In the N-terminal section; belongs to the phytochrome family.</text>
</comment>
<evidence type="ECO:0000256" key="1">
    <source>
        <dbReference type="ARBA" id="ARBA00000085"/>
    </source>
</evidence>
<evidence type="ECO:0000256" key="10">
    <source>
        <dbReference type="SAM" id="Coils"/>
    </source>
</evidence>
<dbReference type="InterPro" id="IPR003661">
    <property type="entry name" value="HisK_dim/P_dom"/>
</dbReference>
<feature type="domain" description="Phytochrome chromophore attachment site" evidence="11">
    <location>
        <begin position="649"/>
        <end position="785"/>
    </location>
</feature>
<organism evidence="16 17">
    <name type="scientific">Planktothrix serta PCC 8927</name>
    <dbReference type="NCBI Taxonomy" id="671068"/>
    <lineage>
        <taxon>Bacteria</taxon>
        <taxon>Bacillati</taxon>
        <taxon>Cyanobacteriota</taxon>
        <taxon>Cyanophyceae</taxon>
        <taxon>Oscillatoriophycideae</taxon>
        <taxon>Oscillatoriales</taxon>
        <taxon>Microcoleaceae</taxon>
        <taxon>Planktothrix</taxon>
    </lineage>
</organism>
<dbReference type="SMART" id="SM00448">
    <property type="entry name" value="REC"/>
    <property type="match status" value="2"/>
</dbReference>
<dbReference type="Pfam" id="PF02518">
    <property type="entry name" value="HATPase_c"/>
    <property type="match status" value="1"/>
</dbReference>
<evidence type="ECO:0000256" key="2">
    <source>
        <dbReference type="ARBA" id="ARBA00006402"/>
    </source>
</evidence>
<evidence type="ECO:0000256" key="6">
    <source>
        <dbReference type="ARBA" id="ARBA00022777"/>
    </source>
</evidence>
<dbReference type="AlphaFoldDB" id="A0A7Z9DY64"/>
<dbReference type="InterPro" id="IPR000700">
    <property type="entry name" value="PAS-assoc_C"/>
</dbReference>
<dbReference type="InterPro" id="IPR003018">
    <property type="entry name" value="GAF"/>
</dbReference>
<feature type="domain" description="PAC" evidence="15">
    <location>
        <begin position="577"/>
        <end position="629"/>
    </location>
</feature>
<evidence type="ECO:0000259" key="13">
    <source>
        <dbReference type="PROSITE" id="PS50110"/>
    </source>
</evidence>
<dbReference type="Gene3D" id="1.10.287.130">
    <property type="match status" value="1"/>
</dbReference>
<gene>
    <name evidence="16" type="ORF">PL8927_480048</name>
</gene>
<dbReference type="PRINTS" id="PR00344">
    <property type="entry name" value="BCTRLSENSOR"/>
</dbReference>
<evidence type="ECO:0000259" key="14">
    <source>
        <dbReference type="PROSITE" id="PS50112"/>
    </source>
</evidence>
<dbReference type="FunFam" id="3.30.565.10:FF:000010">
    <property type="entry name" value="Sensor histidine kinase RcsC"/>
    <property type="match status" value="1"/>
</dbReference>
<keyword evidence="5" id="KW-0808">Transferase</keyword>
<feature type="domain" description="PAC" evidence="15">
    <location>
        <begin position="409"/>
        <end position="461"/>
    </location>
</feature>
<dbReference type="GO" id="GO:0000155">
    <property type="term" value="F:phosphorelay sensor kinase activity"/>
    <property type="evidence" value="ECO:0007669"/>
    <property type="project" value="InterPro"/>
</dbReference>
<dbReference type="InterPro" id="IPR029016">
    <property type="entry name" value="GAF-like_dom_sf"/>
</dbReference>
<name>A0A7Z9DY64_9CYAN</name>
<dbReference type="InterPro" id="IPR036097">
    <property type="entry name" value="HisK_dim/P_sf"/>
</dbReference>
<dbReference type="SUPFAM" id="SSF47384">
    <property type="entry name" value="Homodimeric domain of signal transducing histidine kinase"/>
    <property type="match status" value="1"/>
</dbReference>
<dbReference type="InterPro" id="IPR003594">
    <property type="entry name" value="HATPase_dom"/>
</dbReference>
<dbReference type="SMART" id="SM00387">
    <property type="entry name" value="HATPase_c"/>
    <property type="match status" value="1"/>
</dbReference>
<feature type="coiled-coil region" evidence="10">
    <location>
        <begin position="452"/>
        <end position="501"/>
    </location>
</feature>
<evidence type="ECO:0000259" key="12">
    <source>
        <dbReference type="PROSITE" id="PS50109"/>
    </source>
</evidence>
<reference evidence="16" key="1">
    <citation type="submission" date="2019-10" db="EMBL/GenBank/DDBJ databases">
        <authorList>
            <consortium name="Genoscope - CEA"/>
            <person name="William W."/>
        </authorList>
    </citation>
    <scope>NUCLEOTIDE SEQUENCE [LARGE SCALE GENOMIC DNA]</scope>
    <source>
        <strain evidence="16">BBR_PRJEB10992</strain>
    </source>
</reference>
<dbReference type="Gene3D" id="3.30.450.20">
    <property type="entry name" value="PAS domain"/>
    <property type="match status" value="2"/>
</dbReference>
<evidence type="ECO:0000259" key="11">
    <source>
        <dbReference type="PROSITE" id="PS50046"/>
    </source>
</evidence>
<dbReference type="SUPFAM" id="SSF55781">
    <property type="entry name" value="GAF domain-like"/>
    <property type="match status" value="2"/>
</dbReference>
<dbReference type="InterPro" id="IPR005467">
    <property type="entry name" value="His_kinase_dom"/>
</dbReference>
<dbReference type="OrthoDB" id="415806at2"/>
<dbReference type="CDD" id="cd00156">
    <property type="entry name" value="REC"/>
    <property type="match status" value="1"/>
</dbReference>
<dbReference type="EMBL" id="CZCU02000122">
    <property type="protein sequence ID" value="VXD15472.1"/>
    <property type="molecule type" value="Genomic_DNA"/>
</dbReference>
<dbReference type="InterPro" id="IPR016132">
    <property type="entry name" value="Phyto_chromo_attachment"/>
</dbReference>
<dbReference type="CDD" id="cd00082">
    <property type="entry name" value="HisKA"/>
    <property type="match status" value="1"/>
</dbReference>
<dbReference type="SUPFAM" id="SSF52172">
    <property type="entry name" value="CheY-like"/>
    <property type="match status" value="2"/>
</dbReference>
<dbReference type="InterPro" id="IPR001789">
    <property type="entry name" value="Sig_transdc_resp-reg_receiver"/>
</dbReference>
<dbReference type="SUPFAM" id="SSF55874">
    <property type="entry name" value="ATPase domain of HSP90 chaperone/DNA topoisomerase II/histidine kinase"/>
    <property type="match status" value="1"/>
</dbReference>
<dbReference type="Gene3D" id="3.30.565.10">
    <property type="entry name" value="Histidine kinase-like ATPase, C-terminal domain"/>
    <property type="match status" value="1"/>
</dbReference>
<dbReference type="CDD" id="cd00130">
    <property type="entry name" value="PAS"/>
    <property type="match status" value="2"/>
</dbReference>
<dbReference type="SMART" id="SM00388">
    <property type="entry name" value="HisKA"/>
    <property type="match status" value="1"/>
</dbReference>
<feature type="modified residue" description="4-aspartylphosphate" evidence="9">
    <location>
        <position position="1159"/>
    </location>
</feature>
<dbReference type="PANTHER" id="PTHR43047">
    <property type="entry name" value="TWO-COMPONENT HISTIDINE PROTEIN KINASE"/>
    <property type="match status" value="1"/>
</dbReference>
<dbReference type="PROSITE" id="PS50112">
    <property type="entry name" value="PAS"/>
    <property type="match status" value="2"/>
</dbReference>
<feature type="domain" description="Response regulatory" evidence="13">
    <location>
        <begin position="1110"/>
        <end position="1226"/>
    </location>
</feature>
<evidence type="ECO:0000256" key="5">
    <source>
        <dbReference type="ARBA" id="ARBA00022679"/>
    </source>
</evidence>
<dbReference type="Proteomes" id="UP000184550">
    <property type="component" value="Unassembled WGS sequence"/>
</dbReference>
<evidence type="ECO:0000256" key="3">
    <source>
        <dbReference type="ARBA" id="ARBA00012438"/>
    </source>
</evidence>
<keyword evidence="6" id="KW-0418">Kinase</keyword>
<dbReference type="Pfam" id="PF01590">
    <property type="entry name" value="GAF"/>
    <property type="match status" value="2"/>
</dbReference>
<dbReference type="NCBIfam" id="TIGR00229">
    <property type="entry name" value="sensory_box"/>
    <property type="match status" value="2"/>
</dbReference>
<feature type="coiled-coil region" evidence="10">
    <location>
        <begin position="799"/>
        <end position="833"/>
    </location>
</feature>
<dbReference type="PANTHER" id="PTHR43047:SF63">
    <property type="entry name" value="HISTIDINE KINASE"/>
    <property type="match status" value="1"/>
</dbReference>
<dbReference type="PROSITE" id="PS50046">
    <property type="entry name" value="PHYTOCHROME_2"/>
    <property type="match status" value="2"/>
</dbReference>
<dbReference type="Gene3D" id="3.30.450.40">
    <property type="match status" value="2"/>
</dbReference>
<dbReference type="InterPro" id="IPR004358">
    <property type="entry name" value="Sig_transdc_His_kin-like_C"/>
</dbReference>
<proteinExistence type="inferred from homology"/>
<dbReference type="SMART" id="SM00065">
    <property type="entry name" value="GAF"/>
    <property type="match status" value="2"/>
</dbReference>
<dbReference type="Pfam" id="PF00512">
    <property type="entry name" value="HisKA"/>
    <property type="match status" value="1"/>
</dbReference>
<keyword evidence="7" id="KW-0902">Two-component regulatory system</keyword>
<dbReference type="SMART" id="SM00086">
    <property type="entry name" value="PAC"/>
    <property type="match status" value="2"/>
</dbReference>
<dbReference type="Pfam" id="PF00072">
    <property type="entry name" value="Response_reg"/>
    <property type="match status" value="2"/>
</dbReference>
<dbReference type="InterPro" id="IPR011006">
    <property type="entry name" value="CheY-like_superfamily"/>
</dbReference>
<feature type="modified residue" description="4-aspartylphosphate" evidence="9">
    <location>
        <position position="59"/>
    </location>
</feature>
<dbReference type="FunFam" id="1.10.287.130:FF:000145">
    <property type="entry name" value="Sensory transduction histidine kinase"/>
    <property type="match status" value="1"/>
</dbReference>
<keyword evidence="17" id="KW-1185">Reference proteome</keyword>
<keyword evidence="4 9" id="KW-0597">Phosphoprotein</keyword>
<dbReference type="InterPro" id="IPR035965">
    <property type="entry name" value="PAS-like_dom_sf"/>
</dbReference>
<accession>A0A7Z9DY64</accession>
<sequence>MPHPHVTILLLDDSTEDRVAYRRYLQSDPHYSYTIIDANSAEIALEYCRKSPPDLMLLDYLLSDMDGLEFLEQLQQFIPIPTLPILMITGQGNENVAVQALKNGVKDYIIKDQITCDDLCHRVHLVLEQIFLVRQIQQQQEQQQLVANVALRILQFLNLDDILTTAVAEVSRCLKADRVVVYQFLPLGGGRIIAESVLPSWSSCLGLYLGSHCFPEEQKQQYRHRKQRGIANIYQAELANCHIELLEEWQIKSSLITPILLNDDNEPISTSKVHLWGLLIVHQCANFRKWTEGEFNVLRGIGVQLAIAIRHGELYDQAQKELQKRQKIEQALTQERNFISAVLGSVAALIIVLDRQGRIVRFNQACEQLTEYSTQELEGKYFWDFLILPEEQQQIRVVFQNLCKGECSDRHDNYWVTKRGNRRLISWSNTILSDQHGEIEYIIATGLDITEREQIEAELRSLNQQLEDRVQGRTLALQYTNERLQQEISDRKEAEQELLEQKSFLYRIIDANPSWIFVTNLQGKVLLVNETMARFYSKKISDIIHKKLDEIPAPIQQNSSQQMSPLFTAQIPEETRQNFELSMITTTGEERYFQGVKFLLTDAEGQVKGRLGIVSDITERQLIENALQQQIEREQLLNTVTQRLRESLNLQDILNKAANETYKILQSDRMLIYQIMEDNRGKVIAETCSPGCICLFDHVFDMETFPVSCYQQYRQGKIYNLADRSLKTEPICLQEFMETYQIQAKLVVPIVQNDRLWGLLVAHQCFQPRQWQPWEINLLQQLASQLAIAIQQSELYQKLKIELKERQETELQLQTTNEQLKLTNQALAQATRLKDEFLANMSHELRTPLNAILGMSEGLLEEVYGSLTEKQRRSLTIVQRSGQHLLELINDILDLAKIESGQVKLEMSAVSLYQLCDYSLAFIRPQAHKKRMQLITELLPKDCIVFLDQRQIRQVLINLLSNAVKFTPEGEKITLRVRIESNPKTPEACPNLDVSEMLVFEVEDRGIGIAPSDQDKLFQSFVQLDNRLSRTHSGTGLGLAMVRRITELHQGCVSVSSNLDQGSCFTVKIPYRTSQLPGEDLAIVAGSPLRTLGLRDIHPPPTISLANSPLVLLAEDNESNIIMVSEYLDCKGYRVLVAKNGLEAIEITQQQRPELILMDISMPEMDGLTAICQIRANSEIATIPIIALTALAMPGDEERCLAVGANAYLTKPIRLVKLLETIQNLLSIKRS</sequence>
<evidence type="ECO:0000313" key="16">
    <source>
        <dbReference type="EMBL" id="VXD15472.1"/>
    </source>
</evidence>
<dbReference type="PROSITE" id="PS50113">
    <property type="entry name" value="PAC"/>
    <property type="match status" value="2"/>
</dbReference>
<dbReference type="Pfam" id="PF08448">
    <property type="entry name" value="PAS_4"/>
    <property type="match status" value="2"/>
</dbReference>
<dbReference type="Gene3D" id="3.40.50.2300">
    <property type="match status" value="2"/>
</dbReference>
<protein>
    <recommendedName>
        <fullName evidence="8">Circadian input-output histidine kinase CikA</fullName>
        <ecNumber evidence="3">2.7.13.3</ecNumber>
    </recommendedName>
</protein>
<feature type="domain" description="PAS" evidence="14">
    <location>
        <begin position="335"/>
        <end position="406"/>
    </location>
</feature>
<dbReference type="GO" id="GO:0009927">
    <property type="term" value="F:histidine phosphotransfer kinase activity"/>
    <property type="evidence" value="ECO:0007669"/>
    <property type="project" value="TreeGrafter"/>
</dbReference>
<evidence type="ECO:0000256" key="4">
    <source>
        <dbReference type="ARBA" id="ARBA00022553"/>
    </source>
</evidence>
<dbReference type="PROSITE" id="PS50109">
    <property type="entry name" value="HIS_KIN"/>
    <property type="match status" value="1"/>
</dbReference>
<feature type="domain" description="Phytochrome chromophore attachment site" evidence="11">
    <location>
        <begin position="158"/>
        <end position="304"/>
    </location>
</feature>
<feature type="domain" description="Response regulatory" evidence="13">
    <location>
        <begin position="7"/>
        <end position="126"/>
    </location>
</feature>
<keyword evidence="10" id="KW-0175">Coiled coil</keyword>
<dbReference type="SUPFAM" id="SSF55785">
    <property type="entry name" value="PYP-like sensor domain (PAS domain)"/>
    <property type="match status" value="2"/>
</dbReference>
<dbReference type="InterPro" id="IPR013656">
    <property type="entry name" value="PAS_4"/>
</dbReference>
<dbReference type="EC" id="2.7.13.3" evidence="3"/>
<dbReference type="GO" id="GO:0005886">
    <property type="term" value="C:plasma membrane"/>
    <property type="evidence" value="ECO:0007669"/>
    <property type="project" value="TreeGrafter"/>
</dbReference>
<comment type="catalytic activity">
    <reaction evidence="1">
        <text>ATP + protein L-histidine = ADP + protein N-phospho-L-histidine.</text>
        <dbReference type="EC" id="2.7.13.3"/>
    </reaction>
</comment>
<dbReference type="PROSITE" id="PS50110">
    <property type="entry name" value="RESPONSE_REGULATORY"/>
    <property type="match status" value="2"/>
</dbReference>